<dbReference type="RefSeq" id="WP_006720085.1">
    <property type="nucleotide sequence ID" value="NZ_CP085935.1"/>
</dbReference>
<dbReference type="Proteomes" id="UP000003560">
    <property type="component" value="Unassembled WGS sequence"/>
</dbReference>
<name>B6G8N2_9ACTN</name>
<gene>
    <name evidence="1" type="ORF">COLSTE_00423</name>
</gene>
<keyword evidence="2" id="KW-1185">Reference proteome</keyword>
<accession>B6G8N2</accession>
<evidence type="ECO:0008006" key="3">
    <source>
        <dbReference type="Google" id="ProtNLM"/>
    </source>
</evidence>
<dbReference type="GeneID" id="98002763"/>
<organism evidence="1 2">
    <name type="scientific">Collinsella stercoris DSM 13279</name>
    <dbReference type="NCBI Taxonomy" id="445975"/>
    <lineage>
        <taxon>Bacteria</taxon>
        <taxon>Bacillati</taxon>
        <taxon>Actinomycetota</taxon>
        <taxon>Coriobacteriia</taxon>
        <taxon>Coriobacteriales</taxon>
        <taxon>Coriobacteriaceae</taxon>
        <taxon>Collinsella</taxon>
    </lineage>
</organism>
<protein>
    <recommendedName>
        <fullName evidence="3">ICEBs1 excisionase</fullName>
    </recommendedName>
</protein>
<dbReference type="eggNOG" id="ENOG5030W44">
    <property type="taxonomic scope" value="Bacteria"/>
</dbReference>
<dbReference type="OrthoDB" id="3174733at2"/>
<evidence type="ECO:0000313" key="2">
    <source>
        <dbReference type="Proteomes" id="UP000003560"/>
    </source>
</evidence>
<sequence length="67" mass="7516">MESRTIGADEVAEALGMSRAYAYKLIRRLNKEMEERGCITVPGRVSRAYFEKRLFEGEGDSDVGDKG</sequence>
<reference evidence="1 2" key="2">
    <citation type="submission" date="2008-10" db="EMBL/GenBank/DDBJ databases">
        <authorList>
            <person name="Fulton L."/>
            <person name="Clifton S."/>
            <person name="Fulton B."/>
            <person name="Xu J."/>
            <person name="Minx P."/>
            <person name="Pepin K.H."/>
            <person name="Johnson M."/>
            <person name="Thiruvilangam P."/>
            <person name="Bhonagiri V."/>
            <person name="Nash W.E."/>
            <person name="Mardis E.R."/>
            <person name="Wilson R.K."/>
        </authorList>
    </citation>
    <scope>NUCLEOTIDE SEQUENCE [LARGE SCALE GENOMIC DNA]</scope>
    <source>
        <strain evidence="1 2">DSM 13279</strain>
    </source>
</reference>
<comment type="caution">
    <text evidence="1">The sequence shown here is derived from an EMBL/GenBank/DDBJ whole genome shotgun (WGS) entry which is preliminary data.</text>
</comment>
<dbReference type="STRING" id="445975.COLSTE_00423"/>
<reference evidence="1 2" key="1">
    <citation type="submission" date="2008-10" db="EMBL/GenBank/DDBJ databases">
        <title>Draft genome sequence of Collinsella stercoris (DSM 13279).</title>
        <authorList>
            <person name="Sudarsanam P."/>
            <person name="Ley R."/>
            <person name="Guruge J."/>
            <person name="Turnbaugh P.J."/>
            <person name="Mahowald M."/>
            <person name="Liep D."/>
            <person name="Gordon J."/>
        </authorList>
    </citation>
    <scope>NUCLEOTIDE SEQUENCE [LARGE SCALE GENOMIC DNA]</scope>
    <source>
        <strain evidence="1 2">DSM 13279</strain>
    </source>
</reference>
<proteinExistence type="predicted"/>
<dbReference type="HOGENOM" id="CLU_173913_3_0_11"/>
<dbReference type="AlphaFoldDB" id="B6G8N2"/>
<evidence type="ECO:0000313" key="1">
    <source>
        <dbReference type="EMBL" id="EEA91360.1"/>
    </source>
</evidence>
<dbReference type="EMBL" id="ABXJ01000025">
    <property type="protein sequence ID" value="EEA91360.1"/>
    <property type="molecule type" value="Genomic_DNA"/>
</dbReference>